<dbReference type="InterPro" id="IPR006680">
    <property type="entry name" value="Amidohydro-rel"/>
</dbReference>
<dbReference type="GO" id="GO:0016810">
    <property type="term" value="F:hydrolase activity, acting on carbon-nitrogen (but not peptide) bonds"/>
    <property type="evidence" value="ECO:0007669"/>
    <property type="project" value="InterPro"/>
</dbReference>
<feature type="domain" description="Amidohydrolase-related" evidence="4">
    <location>
        <begin position="61"/>
        <end position="424"/>
    </location>
</feature>
<evidence type="ECO:0000259" key="4">
    <source>
        <dbReference type="Pfam" id="PF01979"/>
    </source>
</evidence>
<dbReference type="CDD" id="cd01298">
    <property type="entry name" value="ATZ_TRZ_like"/>
    <property type="match status" value="1"/>
</dbReference>
<keyword evidence="7" id="KW-1185">Reference proteome</keyword>
<dbReference type="RefSeq" id="WP_156271637.1">
    <property type="nucleotide sequence ID" value="NZ_CP046244.1"/>
</dbReference>
<dbReference type="GO" id="GO:0018788">
    <property type="term" value="F:atrazine chlorohydrolase activity"/>
    <property type="evidence" value="ECO:0007669"/>
    <property type="project" value="UniProtKB-EC"/>
</dbReference>
<dbReference type="SUPFAM" id="SSF51556">
    <property type="entry name" value="Metallo-dependent hydrolases"/>
    <property type="match status" value="1"/>
</dbReference>
<dbReference type="SUPFAM" id="SSF51338">
    <property type="entry name" value="Composite domain of metallo-dependent hydrolases"/>
    <property type="match status" value="2"/>
</dbReference>
<dbReference type="InterPro" id="IPR011059">
    <property type="entry name" value="Metal-dep_hydrolase_composite"/>
</dbReference>
<evidence type="ECO:0000256" key="3">
    <source>
        <dbReference type="ARBA" id="ARBA00022833"/>
    </source>
</evidence>
<dbReference type="Pfam" id="PF01979">
    <property type="entry name" value="Amidohydro_1"/>
    <property type="match status" value="1"/>
</dbReference>
<dbReference type="InterPro" id="IPR032466">
    <property type="entry name" value="Metal_Hydrolase"/>
</dbReference>
<dbReference type="GO" id="GO:0046872">
    <property type="term" value="F:metal ion binding"/>
    <property type="evidence" value="ECO:0007669"/>
    <property type="project" value="UniProtKB-KW"/>
</dbReference>
<evidence type="ECO:0000256" key="2">
    <source>
        <dbReference type="ARBA" id="ARBA00022801"/>
    </source>
</evidence>
<evidence type="ECO:0000313" key="6">
    <source>
        <dbReference type="EMBL" id="QGP91229.1"/>
    </source>
</evidence>
<dbReference type="Pfam" id="PF22039">
    <property type="entry name" value="HUTI_composite_bact"/>
    <property type="match status" value="1"/>
</dbReference>
<sequence length="469" mass="50700">MQADYLFTHGTVVTVDGQRRVIHDGALAVRGDRIVAIGPTAALEAQFKQVGRVIDASGKAIFPGLINTHNHLFQTLLKGLGDDRVLSDWLASMTFPSAAYLEPEDTYHGAMLGCLDGLHSGTTTMVDYMYAHCGPELSDGIIKAFRELGIRAILGRGTMNTGASFGVPAAIMQDAATFEADCRRLFKAYHGADNGRLQIWLAPAAVWSNDREMFLKIRDLLKEYDTGLMVHVSETPFDREATVSEHGENDIETLRQLGLLGPRTLMVHCVYLTPREIRMARDYDARVSHNPVSNMYLSSGVAPIPLMLASGLTVGLATDGAASNNANDMLETLKFTALLHKVNDLDPTVITAEKVLEMATIDGARAIGLEKETGSLEVGKKADFFIFNPLRSARATPMHHPVSTLVYSGSSECVELVMIDGRVVVEEGRVKTVDEGAKIAAAAAAAGKLAARAGTSRLASTRPWRSVAY</sequence>
<dbReference type="InterPro" id="IPR054418">
    <property type="entry name" value="MQNX/HUTI_composite_N"/>
</dbReference>
<name>A0A6I5ZNL9_9FIRM</name>
<dbReference type="PANTHER" id="PTHR43794">
    <property type="entry name" value="AMINOHYDROLASE SSNA-RELATED"/>
    <property type="match status" value="1"/>
</dbReference>
<gene>
    <name evidence="6" type="primary">atzA_3</name>
    <name evidence="6" type="ORF">MGLY_05560</name>
</gene>
<evidence type="ECO:0000313" key="7">
    <source>
        <dbReference type="Proteomes" id="UP000425916"/>
    </source>
</evidence>
<dbReference type="Gene3D" id="3.20.20.140">
    <property type="entry name" value="Metal-dependent hydrolases"/>
    <property type="match status" value="1"/>
</dbReference>
<evidence type="ECO:0000259" key="5">
    <source>
        <dbReference type="Pfam" id="PF22039"/>
    </source>
</evidence>
<dbReference type="EMBL" id="CP046244">
    <property type="protein sequence ID" value="QGP91229.1"/>
    <property type="molecule type" value="Genomic_DNA"/>
</dbReference>
<dbReference type="EC" id="3.8.1.8" evidence="6"/>
<protein>
    <submittedName>
        <fullName evidence="6">Atrazine chlorohydrolase</fullName>
        <ecNumber evidence="6">3.8.1.8</ecNumber>
    </submittedName>
</protein>
<dbReference type="OrthoDB" id="9807210at2"/>
<proteinExistence type="predicted"/>
<keyword evidence="3" id="KW-0862">Zinc</keyword>
<reference evidence="6 7" key="1">
    <citation type="submission" date="2019-11" db="EMBL/GenBank/DDBJ databases">
        <title>Genome sequence of Moorella glycerini DSM11254.</title>
        <authorList>
            <person name="Poehlein A."/>
            <person name="Boeer T."/>
            <person name="Daniel R."/>
        </authorList>
    </citation>
    <scope>NUCLEOTIDE SEQUENCE [LARGE SCALE GENOMIC DNA]</scope>
    <source>
        <strain evidence="6 7">DSM 11254</strain>
    </source>
</reference>
<keyword evidence="1" id="KW-0479">Metal-binding</keyword>
<organism evidence="6 7">
    <name type="scientific">Neomoorella glycerini</name>
    <dbReference type="NCBI Taxonomy" id="55779"/>
    <lineage>
        <taxon>Bacteria</taxon>
        <taxon>Bacillati</taxon>
        <taxon>Bacillota</taxon>
        <taxon>Clostridia</taxon>
        <taxon>Neomoorellales</taxon>
        <taxon>Neomoorellaceae</taxon>
        <taxon>Neomoorella</taxon>
    </lineage>
</organism>
<feature type="domain" description="Aminodeoxyfutalosine deaminase/Imidazolonepropionase-like composite" evidence="5">
    <location>
        <begin position="25"/>
        <end position="47"/>
    </location>
</feature>
<dbReference type="Gene3D" id="2.30.40.10">
    <property type="entry name" value="Urease, subunit C, domain 1"/>
    <property type="match status" value="1"/>
</dbReference>
<accession>A0A6I5ZNL9</accession>
<dbReference type="InterPro" id="IPR050287">
    <property type="entry name" value="MTA/SAH_deaminase"/>
</dbReference>
<dbReference type="AlphaFoldDB" id="A0A6I5ZNL9"/>
<evidence type="ECO:0000256" key="1">
    <source>
        <dbReference type="ARBA" id="ARBA00022723"/>
    </source>
</evidence>
<keyword evidence="2 6" id="KW-0378">Hydrolase</keyword>
<dbReference type="PANTHER" id="PTHR43794:SF11">
    <property type="entry name" value="AMIDOHYDROLASE-RELATED DOMAIN-CONTAINING PROTEIN"/>
    <property type="match status" value="1"/>
</dbReference>
<dbReference type="Proteomes" id="UP000425916">
    <property type="component" value="Chromosome"/>
</dbReference>